<feature type="region of interest" description="Disordered" evidence="1">
    <location>
        <begin position="1"/>
        <end position="23"/>
    </location>
</feature>
<proteinExistence type="predicted"/>
<dbReference type="AlphaFoldDB" id="A0A4Y3UTK8"/>
<gene>
    <name evidence="2" type="ORF">FHX68_1887</name>
</gene>
<dbReference type="EMBL" id="VFPS01000003">
    <property type="protein sequence ID" value="TQM97885.1"/>
    <property type="molecule type" value="Genomic_DNA"/>
</dbReference>
<sequence length="127" mass="13693">MRRPRRSAGRRRRPRTRSEAACTTEYRGEPTVFALSLAGCSFAAPTLPERDGAITQADDNADVFELQVGDCVNSSAVTSDEVDRLPVVPCSDPHEDGVYAVSDVPSTTFPGQDEVIAQADAIYEAAF</sequence>
<reference evidence="2 3" key="1">
    <citation type="submission" date="2019-06" db="EMBL/GenBank/DDBJ databases">
        <title>Sequencing the genomes of 1000 actinobacteria strains.</title>
        <authorList>
            <person name="Klenk H.-P."/>
        </authorList>
    </citation>
    <scope>NUCLEOTIDE SEQUENCE [LARGE SCALE GENOMIC DNA]</scope>
    <source>
        <strain evidence="2 3">DSM 20427</strain>
    </source>
</reference>
<name>A0A4Y3UTK8_9MICO</name>
<evidence type="ECO:0000313" key="3">
    <source>
        <dbReference type="Proteomes" id="UP000319804"/>
    </source>
</evidence>
<feature type="compositionally biased region" description="Basic residues" evidence="1">
    <location>
        <begin position="1"/>
        <end position="15"/>
    </location>
</feature>
<evidence type="ECO:0000313" key="2">
    <source>
        <dbReference type="EMBL" id="TQM97885.1"/>
    </source>
</evidence>
<accession>A0A4Y3UTK8</accession>
<organism evidence="2 3">
    <name type="scientific">Microbacterium lacticum</name>
    <dbReference type="NCBI Taxonomy" id="33885"/>
    <lineage>
        <taxon>Bacteria</taxon>
        <taxon>Bacillati</taxon>
        <taxon>Actinomycetota</taxon>
        <taxon>Actinomycetes</taxon>
        <taxon>Micrococcales</taxon>
        <taxon>Microbacteriaceae</taxon>
        <taxon>Microbacterium</taxon>
    </lineage>
</organism>
<protein>
    <submittedName>
        <fullName evidence="2">Uncharacterized protein</fullName>
    </submittedName>
</protein>
<evidence type="ECO:0000256" key="1">
    <source>
        <dbReference type="SAM" id="MobiDB-lite"/>
    </source>
</evidence>
<dbReference type="RefSeq" id="WP_141381368.1">
    <property type="nucleotide sequence ID" value="NZ_BJNA01000067.1"/>
</dbReference>
<dbReference type="Proteomes" id="UP000319804">
    <property type="component" value="Unassembled WGS sequence"/>
</dbReference>
<keyword evidence="3" id="KW-1185">Reference proteome</keyword>
<comment type="caution">
    <text evidence="2">The sequence shown here is derived from an EMBL/GenBank/DDBJ whole genome shotgun (WGS) entry which is preliminary data.</text>
</comment>
<dbReference type="OrthoDB" id="3628931at2"/>